<dbReference type="EMBL" id="JNGW01000013">
    <property type="protein sequence ID" value="KDR53694.1"/>
    <property type="molecule type" value="Genomic_DNA"/>
</dbReference>
<dbReference type="InterPro" id="IPR011044">
    <property type="entry name" value="Quino_amine_DH_bsu"/>
</dbReference>
<dbReference type="eggNOG" id="COG3391">
    <property type="taxonomic scope" value="Bacteria"/>
</dbReference>
<dbReference type="PATRIC" id="fig|1122985.7.peg.312"/>
<proteinExistence type="predicted"/>
<sequence length="386" mass="43548">MKRFSLFYIAYLILAVVSSCREDFYIIPSQNQDTGVAPTRGNILGMYVLNEGNMGSNKASIDFLDLDENKPTVHYLRNIYSERNPNVVKELGDVGNDIKIYGSKLWIVVNVSNKVEVATADSCKRITQINIPNCRYLAFKDGFAYVSSYVGPVKFDKDAPLGMVYKVDTVDFKKKDSVVVGYQPEELCIVDNKLYVANSGGYRAPNYDQTLSEIDLTTFKEIRKIKVGLNPHHCQVDHYGQIWVTSRGNYNDVPSRIYRLYKARNQLYEVMDSIDTPVSGLSIVGDSLYYYGTAWNNATATNNISYGLINVRTHKIIDTNLFSAPQLKAITMPYGIIVNPVERDFYLMDAKNYVSSGSLLHFKSDGTFDWSVQTGDIPGHATFVYK</sequence>
<dbReference type="HOGENOM" id="CLU_035696_1_0_10"/>
<organism evidence="1 2">
    <name type="scientific">Hoylesella loescheii DSM 19665 = JCM 12249 = ATCC 15930</name>
    <dbReference type="NCBI Taxonomy" id="1122985"/>
    <lineage>
        <taxon>Bacteria</taxon>
        <taxon>Pseudomonadati</taxon>
        <taxon>Bacteroidota</taxon>
        <taxon>Bacteroidia</taxon>
        <taxon>Bacteroidales</taxon>
        <taxon>Prevotellaceae</taxon>
        <taxon>Hoylesella</taxon>
    </lineage>
</organism>
<dbReference type="Pfam" id="PF16819">
    <property type="entry name" value="DUF5074"/>
    <property type="match status" value="1"/>
</dbReference>
<dbReference type="InterPro" id="IPR015943">
    <property type="entry name" value="WD40/YVTN_repeat-like_dom_sf"/>
</dbReference>
<dbReference type="Gene3D" id="2.130.10.10">
    <property type="entry name" value="YVTN repeat-like/Quinoprotein amine dehydrogenase"/>
    <property type="match status" value="1"/>
</dbReference>
<dbReference type="AlphaFoldDB" id="A0A069QNX7"/>
<comment type="caution">
    <text evidence="1">The sequence shown here is derived from an EMBL/GenBank/DDBJ whole genome shotgun (WGS) entry which is preliminary data.</text>
</comment>
<dbReference type="PANTHER" id="PTHR47197:SF3">
    <property type="entry name" value="DIHYDRO-HEME D1 DEHYDROGENASE"/>
    <property type="match status" value="1"/>
</dbReference>
<dbReference type="InterPro" id="IPR031815">
    <property type="entry name" value="DUF5074"/>
</dbReference>
<keyword evidence="2" id="KW-1185">Reference proteome</keyword>
<dbReference type="SUPFAM" id="SSF50969">
    <property type="entry name" value="YVTN repeat-like/Quinoprotein amine dehydrogenase"/>
    <property type="match status" value="1"/>
</dbReference>
<accession>A0A069QNX7</accession>
<reference evidence="1 2" key="1">
    <citation type="submission" date="2013-08" db="EMBL/GenBank/DDBJ databases">
        <authorList>
            <person name="Weinstock G."/>
            <person name="Sodergren E."/>
            <person name="Wylie T."/>
            <person name="Fulton L."/>
            <person name="Fulton R."/>
            <person name="Fronick C."/>
            <person name="O'Laughlin M."/>
            <person name="Godfrey J."/>
            <person name="Miner T."/>
            <person name="Herter B."/>
            <person name="Appelbaum E."/>
            <person name="Cordes M."/>
            <person name="Lek S."/>
            <person name="Wollam A."/>
            <person name="Pepin K.H."/>
            <person name="Palsikar V.B."/>
            <person name="Mitreva M."/>
            <person name="Wilson R.K."/>
        </authorList>
    </citation>
    <scope>NUCLEOTIDE SEQUENCE [LARGE SCALE GENOMIC DNA]</scope>
    <source>
        <strain evidence="1 2">ATCC 15930</strain>
    </source>
</reference>
<evidence type="ECO:0000313" key="1">
    <source>
        <dbReference type="EMBL" id="KDR53694.1"/>
    </source>
</evidence>
<dbReference type="PROSITE" id="PS51257">
    <property type="entry name" value="PROKAR_LIPOPROTEIN"/>
    <property type="match status" value="1"/>
</dbReference>
<dbReference type="PANTHER" id="PTHR47197">
    <property type="entry name" value="PROTEIN NIRF"/>
    <property type="match status" value="1"/>
</dbReference>
<evidence type="ECO:0000313" key="2">
    <source>
        <dbReference type="Proteomes" id="UP000027442"/>
    </source>
</evidence>
<dbReference type="InterPro" id="IPR051200">
    <property type="entry name" value="Host-pathogen_enzymatic-act"/>
</dbReference>
<dbReference type="RefSeq" id="WP_018966377.1">
    <property type="nucleotide sequence ID" value="NZ_KB899210.1"/>
</dbReference>
<protein>
    <recommendedName>
        <fullName evidence="3">YncE family protein</fullName>
    </recommendedName>
</protein>
<gene>
    <name evidence="1" type="ORF">HMPREF1991_00302</name>
</gene>
<evidence type="ECO:0008006" key="3">
    <source>
        <dbReference type="Google" id="ProtNLM"/>
    </source>
</evidence>
<name>A0A069QNX7_HOYLO</name>
<dbReference type="Proteomes" id="UP000027442">
    <property type="component" value="Unassembled WGS sequence"/>
</dbReference>